<dbReference type="PANTHER" id="PTHR10949:SF0">
    <property type="entry name" value="LIPOYL SYNTHASE, MITOCHONDRIAL"/>
    <property type="match status" value="1"/>
</dbReference>
<dbReference type="GO" id="GO:0009249">
    <property type="term" value="P:protein lipoylation"/>
    <property type="evidence" value="ECO:0007669"/>
    <property type="project" value="UniProtKB-UniRule"/>
</dbReference>
<feature type="binding site" evidence="9">
    <location>
        <position position="35"/>
    </location>
    <ligand>
        <name>[4Fe-4S] cluster</name>
        <dbReference type="ChEBI" id="CHEBI:49883"/>
        <label>1</label>
    </ligand>
</feature>
<evidence type="ECO:0000256" key="7">
    <source>
        <dbReference type="ARBA" id="ARBA00023014"/>
    </source>
</evidence>
<keyword evidence="1 9" id="KW-0004">4Fe-4S</keyword>
<gene>
    <name evidence="9" type="primary">lipA</name>
    <name evidence="11" type="ORF">SAMN02745975_01434</name>
</gene>
<dbReference type="NCBIfam" id="NF004019">
    <property type="entry name" value="PRK05481.1"/>
    <property type="match status" value="1"/>
</dbReference>
<dbReference type="SFLD" id="SFLDS00029">
    <property type="entry name" value="Radical_SAM"/>
    <property type="match status" value="1"/>
</dbReference>
<dbReference type="PIRSF" id="PIRSF005963">
    <property type="entry name" value="Lipoyl_synth"/>
    <property type="match status" value="1"/>
</dbReference>
<dbReference type="InterPro" id="IPR006638">
    <property type="entry name" value="Elp3/MiaA/NifB-like_rSAM"/>
</dbReference>
<dbReference type="SUPFAM" id="SSF102114">
    <property type="entry name" value="Radical SAM enzymes"/>
    <property type="match status" value="1"/>
</dbReference>
<dbReference type="EMBL" id="FQZV01000016">
    <property type="protein sequence ID" value="SHJ16957.1"/>
    <property type="molecule type" value="Genomic_DNA"/>
</dbReference>
<comment type="similarity">
    <text evidence="9">Belongs to the radical SAM superfamily. Lipoyl synthase family.</text>
</comment>
<dbReference type="EC" id="2.8.1.8" evidence="9"/>
<dbReference type="GO" id="GO:0051539">
    <property type="term" value="F:4 iron, 4 sulfur cluster binding"/>
    <property type="evidence" value="ECO:0007669"/>
    <property type="project" value="UniProtKB-UniRule"/>
</dbReference>
<dbReference type="SMART" id="SM00729">
    <property type="entry name" value="Elp3"/>
    <property type="match status" value="1"/>
</dbReference>
<feature type="binding site" evidence="9">
    <location>
        <position position="46"/>
    </location>
    <ligand>
        <name>[4Fe-4S] cluster</name>
        <dbReference type="ChEBI" id="CHEBI:49883"/>
        <label>1</label>
    </ligand>
</feature>
<evidence type="ECO:0000256" key="8">
    <source>
        <dbReference type="ARBA" id="ARBA00047326"/>
    </source>
</evidence>
<evidence type="ECO:0000256" key="6">
    <source>
        <dbReference type="ARBA" id="ARBA00023004"/>
    </source>
</evidence>
<name>A0A1M6H407_9FIRM</name>
<comment type="catalytic activity">
    <reaction evidence="8 9">
        <text>[[Fe-S] cluster scaffold protein carrying a second [4Fe-4S](2+) cluster] + N(6)-octanoyl-L-lysyl-[protein] + 2 oxidized [2Fe-2S]-[ferredoxin] + 2 S-adenosyl-L-methionine + 4 H(+) = [[Fe-S] cluster scaffold protein] + N(6)-[(R)-dihydrolipoyl]-L-lysyl-[protein] + 4 Fe(3+) + 2 hydrogen sulfide + 2 5'-deoxyadenosine + 2 L-methionine + 2 reduced [2Fe-2S]-[ferredoxin]</text>
        <dbReference type="Rhea" id="RHEA:16585"/>
        <dbReference type="Rhea" id="RHEA-COMP:9928"/>
        <dbReference type="Rhea" id="RHEA-COMP:10000"/>
        <dbReference type="Rhea" id="RHEA-COMP:10001"/>
        <dbReference type="Rhea" id="RHEA-COMP:10475"/>
        <dbReference type="Rhea" id="RHEA-COMP:14568"/>
        <dbReference type="Rhea" id="RHEA-COMP:14569"/>
        <dbReference type="ChEBI" id="CHEBI:15378"/>
        <dbReference type="ChEBI" id="CHEBI:17319"/>
        <dbReference type="ChEBI" id="CHEBI:29034"/>
        <dbReference type="ChEBI" id="CHEBI:29919"/>
        <dbReference type="ChEBI" id="CHEBI:33722"/>
        <dbReference type="ChEBI" id="CHEBI:33737"/>
        <dbReference type="ChEBI" id="CHEBI:33738"/>
        <dbReference type="ChEBI" id="CHEBI:57844"/>
        <dbReference type="ChEBI" id="CHEBI:59789"/>
        <dbReference type="ChEBI" id="CHEBI:78809"/>
        <dbReference type="ChEBI" id="CHEBI:83100"/>
        <dbReference type="EC" id="2.8.1.8"/>
    </reaction>
</comment>
<organism evidence="11 12">
    <name type="scientific">Geosporobacter subterraneus DSM 17957</name>
    <dbReference type="NCBI Taxonomy" id="1121919"/>
    <lineage>
        <taxon>Bacteria</taxon>
        <taxon>Bacillati</taxon>
        <taxon>Bacillota</taxon>
        <taxon>Clostridia</taxon>
        <taxon>Peptostreptococcales</taxon>
        <taxon>Thermotaleaceae</taxon>
        <taxon>Geosporobacter</taxon>
    </lineage>
</organism>
<accession>A0A1M6H407</accession>
<reference evidence="12" key="1">
    <citation type="submission" date="2016-11" db="EMBL/GenBank/DDBJ databases">
        <authorList>
            <person name="Varghese N."/>
            <person name="Submissions S."/>
        </authorList>
    </citation>
    <scope>NUCLEOTIDE SEQUENCE [LARGE SCALE GENOMIC DNA]</scope>
    <source>
        <strain evidence="12">DSM 17957</strain>
    </source>
</reference>
<feature type="domain" description="Radical SAM core" evidence="10">
    <location>
        <begin position="47"/>
        <end position="263"/>
    </location>
</feature>
<comment type="cofactor">
    <cofactor evidence="9">
        <name>[4Fe-4S] cluster</name>
        <dbReference type="ChEBI" id="CHEBI:49883"/>
    </cofactor>
    <text evidence="9">Binds 2 [4Fe-4S] clusters per subunit. One cluster is coordinated with 3 cysteines and an exchangeable S-adenosyl-L-methionine.</text>
</comment>
<dbReference type="GO" id="GO:0005737">
    <property type="term" value="C:cytoplasm"/>
    <property type="evidence" value="ECO:0007669"/>
    <property type="project" value="UniProtKB-SubCell"/>
</dbReference>
<evidence type="ECO:0000256" key="1">
    <source>
        <dbReference type="ARBA" id="ARBA00022485"/>
    </source>
</evidence>
<dbReference type="HAMAP" id="MF_00206">
    <property type="entry name" value="Lipoyl_synth"/>
    <property type="match status" value="1"/>
</dbReference>
<evidence type="ECO:0000259" key="10">
    <source>
        <dbReference type="PROSITE" id="PS51918"/>
    </source>
</evidence>
<sequence>MHKAKPDWLKIKVTGGENRKRVEEIVSRLSLHTVCEEANCPNLMECFCKKTATFMILGNICTRKCTFCNVSKGTTLPIDQNEPSHIATAVKELGLRHVVITSVTRDDLTDGGAGQFANVINEIRNFDRRVTIEVLIPDFQGCLDALKIVIAAKPDIINHNIETVPRLYPSIRPAAVYNRSLELLKNVKEIDPSILTKSGIMVGLGELHEEVVAVFKDLRMNGCDMLTIGQYLAPSKDHHPVYEYIHPEVFDQYRQRGEEMGFHHVASGPFVRSSYMAEKAIL</sequence>
<feature type="binding site" evidence="9">
    <location>
        <position position="40"/>
    </location>
    <ligand>
        <name>[4Fe-4S] cluster</name>
        <dbReference type="ChEBI" id="CHEBI:49883"/>
        <label>1</label>
    </ligand>
</feature>
<dbReference type="GO" id="GO:0046872">
    <property type="term" value="F:metal ion binding"/>
    <property type="evidence" value="ECO:0007669"/>
    <property type="project" value="UniProtKB-KW"/>
</dbReference>
<comment type="function">
    <text evidence="9">Catalyzes the radical-mediated insertion of two sulfur atoms into the C-6 and C-8 positions of the octanoyl moiety bound to the lipoyl domains of lipoate-dependent enzymes, thereby converting the octanoylated domains into lipoylated derivatives.</text>
</comment>
<keyword evidence="4 9" id="KW-0949">S-adenosyl-L-methionine</keyword>
<dbReference type="Pfam" id="PF16881">
    <property type="entry name" value="LIAS_N"/>
    <property type="match status" value="1"/>
</dbReference>
<keyword evidence="7 9" id="KW-0411">Iron-sulfur</keyword>
<keyword evidence="2 9" id="KW-0963">Cytoplasm</keyword>
<dbReference type="SFLD" id="SFLDG01058">
    <property type="entry name" value="lipoyl_synthase_like"/>
    <property type="match status" value="1"/>
</dbReference>
<dbReference type="InterPro" id="IPR013785">
    <property type="entry name" value="Aldolase_TIM"/>
</dbReference>
<dbReference type="InterPro" id="IPR007197">
    <property type="entry name" value="rSAM"/>
</dbReference>
<dbReference type="SFLD" id="SFLDF00271">
    <property type="entry name" value="lipoyl_synthase"/>
    <property type="match status" value="1"/>
</dbReference>
<dbReference type="CDD" id="cd01335">
    <property type="entry name" value="Radical_SAM"/>
    <property type="match status" value="1"/>
</dbReference>
<keyword evidence="3 9" id="KW-0808">Transferase</keyword>
<dbReference type="NCBIfam" id="NF009544">
    <property type="entry name" value="PRK12928.1"/>
    <property type="match status" value="1"/>
</dbReference>
<feature type="binding site" evidence="9">
    <location>
        <position position="68"/>
    </location>
    <ligand>
        <name>[4Fe-4S] cluster</name>
        <dbReference type="ChEBI" id="CHEBI:49883"/>
        <label>2</label>
        <note>4Fe-4S-S-AdoMet</note>
    </ligand>
</feature>
<dbReference type="Proteomes" id="UP000184536">
    <property type="component" value="Unassembled WGS sequence"/>
</dbReference>
<dbReference type="GO" id="GO:0016992">
    <property type="term" value="F:lipoate synthase activity"/>
    <property type="evidence" value="ECO:0007669"/>
    <property type="project" value="UniProtKB-UniRule"/>
</dbReference>
<feature type="binding site" evidence="9">
    <location>
        <position position="61"/>
    </location>
    <ligand>
        <name>[4Fe-4S] cluster</name>
        <dbReference type="ChEBI" id="CHEBI:49883"/>
        <label>2</label>
        <note>4Fe-4S-S-AdoMet</note>
    </ligand>
</feature>
<dbReference type="Pfam" id="PF04055">
    <property type="entry name" value="Radical_SAM"/>
    <property type="match status" value="1"/>
</dbReference>
<dbReference type="AlphaFoldDB" id="A0A1M6H407"/>
<keyword evidence="12" id="KW-1185">Reference proteome</keyword>
<dbReference type="UniPathway" id="UPA00538">
    <property type="reaction ID" value="UER00593"/>
</dbReference>
<dbReference type="FunFam" id="3.20.20.70:FF:000040">
    <property type="entry name" value="Lipoyl synthase"/>
    <property type="match status" value="1"/>
</dbReference>
<comment type="subcellular location">
    <subcellularLocation>
        <location evidence="9">Cytoplasm</location>
    </subcellularLocation>
</comment>
<dbReference type="InterPro" id="IPR031691">
    <property type="entry name" value="LIAS_N"/>
</dbReference>
<evidence type="ECO:0000256" key="2">
    <source>
        <dbReference type="ARBA" id="ARBA00022490"/>
    </source>
</evidence>
<evidence type="ECO:0000313" key="12">
    <source>
        <dbReference type="Proteomes" id="UP000184536"/>
    </source>
</evidence>
<proteinExistence type="inferred from homology"/>
<dbReference type="OrthoDB" id="9787898at2"/>
<feature type="binding site" evidence="9">
    <location>
        <position position="274"/>
    </location>
    <ligand>
        <name>[4Fe-4S] cluster</name>
        <dbReference type="ChEBI" id="CHEBI:49883"/>
        <label>1</label>
    </ligand>
</feature>
<feature type="binding site" evidence="9">
    <location>
        <position position="65"/>
    </location>
    <ligand>
        <name>[4Fe-4S] cluster</name>
        <dbReference type="ChEBI" id="CHEBI:49883"/>
        <label>2</label>
        <note>4Fe-4S-S-AdoMet</note>
    </ligand>
</feature>
<evidence type="ECO:0000256" key="5">
    <source>
        <dbReference type="ARBA" id="ARBA00022723"/>
    </source>
</evidence>
<dbReference type="PROSITE" id="PS51918">
    <property type="entry name" value="RADICAL_SAM"/>
    <property type="match status" value="1"/>
</dbReference>
<keyword evidence="5 9" id="KW-0479">Metal-binding</keyword>
<evidence type="ECO:0000256" key="3">
    <source>
        <dbReference type="ARBA" id="ARBA00022679"/>
    </source>
</evidence>
<protein>
    <recommendedName>
        <fullName evidence="9">Lipoyl synthase</fullName>
        <ecNumber evidence="9">2.8.1.8</ecNumber>
    </recommendedName>
    <alternativeName>
        <fullName evidence="9">Lip-syn</fullName>
        <shortName evidence="9">LS</shortName>
    </alternativeName>
    <alternativeName>
        <fullName evidence="9">Lipoate synthase</fullName>
    </alternativeName>
    <alternativeName>
        <fullName evidence="9">Lipoic acid synthase</fullName>
    </alternativeName>
    <alternativeName>
        <fullName evidence="9">Sulfur insertion protein LipA</fullName>
    </alternativeName>
</protein>
<dbReference type="InterPro" id="IPR003698">
    <property type="entry name" value="Lipoyl_synth"/>
</dbReference>
<dbReference type="STRING" id="1121919.SAMN02745975_01434"/>
<dbReference type="NCBIfam" id="TIGR00510">
    <property type="entry name" value="lipA"/>
    <property type="match status" value="1"/>
</dbReference>
<evidence type="ECO:0000256" key="4">
    <source>
        <dbReference type="ARBA" id="ARBA00022691"/>
    </source>
</evidence>
<dbReference type="InterPro" id="IPR058240">
    <property type="entry name" value="rSAM_sf"/>
</dbReference>
<dbReference type="PANTHER" id="PTHR10949">
    <property type="entry name" value="LIPOYL SYNTHASE"/>
    <property type="match status" value="1"/>
</dbReference>
<dbReference type="RefSeq" id="WP_110940663.1">
    <property type="nucleotide sequence ID" value="NZ_FQZV01000016.1"/>
</dbReference>
<evidence type="ECO:0000313" key="11">
    <source>
        <dbReference type="EMBL" id="SHJ16957.1"/>
    </source>
</evidence>
<evidence type="ECO:0000256" key="9">
    <source>
        <dbReference type="HAMAP-Rule" id="MF_00206"/>
    </source>
</evidence>
<keyword evidence="6 9" id="KW-0408">Iron</keyword>
<comment type="pathway">
    <text evidence="9">Protein modification; protein lipoylation via endogenous pathway; protein N(6)-(lipoyl)lysine from octanoyl-[acyl-carrier-protein]: step 2/2.</text>
</comment>
<dbReference type="Gene3D" id="3.20.20.70">
    <property type="entry name" value="Aldolase class I"/>
    <property type="match status" value="1"/>
</dbReference>